<evidence type="ECO:0000256" key="2">
    <source>
        <dbReference type="ARBA" id="ARBA00005614"/>
    </source>
</evidence>
<keyword evidence="6" id="KW-0863">Zinc-finger</keyword>
<dbReference type="AlphaFoldDB" id="A0A9D2JNL1"/>
<dbReference type="Gene3D" id="3.30.110.120">
    <property type="match status" value="1"/>
</dbReference>
<keyword evidence="4 14" id="KW-0436">Ligase</keyword>
<evidence type="ECO:0000256" key="4">
    <source>
        <dbReference type="ARBA" id="ARBA00022598"/>
    </source>
</evidence>
<dbReference type="SUPFAM" id="SSF54975">
    <property type="entry name" value="Acylphosphatase/BLUF domain-like"/>
    <property type="match status" value="1"/>
</dbReference>
<keyword evidence="11" id="KW-0378">Hydrolase</keyword>
<keyword evidence="5" id="KW-0479">Metal-binding</keyword>
<dbReference type="InterPro" id="IPR001792">
    <property type="entry name" value="Acylphosphatase-like_dom"/>
</dbReference>
<evidence type="ECO:0000256" key="9">
    <source>
        <dbReference type="ARBA" id="ARBA00048220"/>
    </source>
</evidence>
<accession>A0A9D2JNL1</accession>
<dbReference type="NCBIfam" id="TIGR00143">
    <property type="entry name" value="hypF"/>
    <property type="match status" value="1"/>
</dbReference>
<dbReference type="GO" id="GO:0051604">
    <property type="term" value="P:protein maturation"/>
    <property type="evidence" value="ECO:0007669"/>
    <property type="project" value="TreeGrafter"/>
</dbReference>
<sequence length="765" mass="81203">MPRWPEAGSRRVHVLVAGIVQGVGFRPFLHRLASRLGLGGWARNTPAGVELELEGPPDAIEAFVRTLRAGPPPLAVVEQVTVRPLPACRGETAFAILPSTAGGAATLAAPDLAPCPACLREMADPAGRRYRYPFINCTDCGPRFSILRALPYDRANTSMAGFAMCRGCAAEYADLGSRRYHAQPNCCPACGPRAFYLDDAGQALPGDPIALAQRALAAGRTVAVKGTGGIHLACDARNEAAVLRLRRRKRRPEKPLAVLCRDLDTARQLCLVSEDEAALLQSPRRPIVLLEKRPDAAGLACLSENRRLGVLLPYTPLHVLLADGSAGGPAALVLTSANLPGCPVMTGNDEALAGLQGIADGYLLHDRPIVNRCDDSLVAVWQGRECFFRRSRGYAPQPLVMPDSAADGVLALGAEQKAGFAAGRDRHVFLSQHIGDLKNAETLDHYRAALKTQLRLFGIVPRALACDLHPDYFSTREAQAMAAERGLPLLQVQHHWAHMAACMADNRLAGPAFGIVWDGTGLGSDGSIWGGEFLRGGYDGFRRVGSIRPVPLPGGDAAVRQIGRTGLALAWDAGVPAEVLNALPLMRALPGRQALRTMLEKGIACPGASSVGRLFDGAYALLAGRVDAGYDGQAPALLESLACRDIPGRAYPLAFYEEGGVRRFDTRPLAAALCADAAAGVSPAAIARGFMDALARMALEQCRALNPDRLPVVLSGGVFLNQYLLREVTRLLEAGGFAVCTHRRVSPSDEGLALGQLAIAARAAL</sequence>
<dbReference type="InterPro" id="IPR055128">
    <property type="entry name" value="HypF_C_2"/>
</dbReference>
<comment type="similarity">
    <text evidence="2">Belongs to the acylphosphatase family.</text>
</comment>
<dbReference type="GO" id="GO:0016874">
    <property type="term" value="F:ligase activity"/>
    <property type="evidence" value="ECO:0007669"/>
    <property type="project" value="UniProtKB-UniRule"/>
</dbReference>
<evidence type="ECO:0000259" key="12">
    <source>
        <dbReference type="PROSITE" id="PS51160"/>
    </source>
</evidence>
<dbReference type="Pfam" id="PF17788">
    <property type="entry name" value="HypF_C"/>
    <property type="match status" value="1"/>
</dbReference>
<dbReference type="InterPro" id="IPR006070">
    <property type="entry name" value="Sua5-like_dom"/>
</dbReference>
<dbReference type="Pfam" id="PF07503">
    <property type="entry name" value="zf-HYPF"/>
    <property type="match status" value="2"/>
</dbReference>
<organism evidence="14 15">
    <name type="scientific">Candidatus Faecalibacterium gallistercoris</name>
    <dbReference type="NCBI Taxonomy" id="2838579"/>
    <lineage>
        <taxon>Bacteria</taxon>
        <taxon>Bacillati</taxon>
        <taxon>Bacillota</taxon>
        <taxon>Clostridia</taxon>
        <taxon>Eubacteriales</taxon>
        <taxon>Oscillospiraceae</taxon>
        <taxon>Faecalibacterium</taxon>
    </lineage>
</organism>
<gene>
    <name evidence="14" type="primary">hypF</name>
    <name evidence="14" type="ORF">H9725_10815</name>
</gene>
<keyword evidence="7" id="KW-0862">Zinc</keyword>
<feature type="active site" evidence="11">
    <location>
        <position position="44"/>
    </location>
</feature>
<evidence type="ECO:0000256" key="10">
    <source>
        <dbReference type="PIRNR" id="PIRNR006256"/>
    </source>
</evidence>
<dbReference type="PIRSF" id="PIRSF006256">
    <property type="entry name" value="CMPcnvr_hdrg_mat"/>
    <property type="match status" value="1"/>
</dbReference>
<dbReference type="Gene3D" id="3.90.870.50">
    <property type="match status" value="1"/>
</dbReference>
<dbReference type="InterPro" id="IPR017945">
    <property type="entry name" value="DHBP_synth_RibB-like_a/b_dom"/>
</dbReference>
<dbReference type="InterPro" id="IPR043129">
    <property type="entry name" value="ATPase_NBD"/>
</dbReference>
<feature type="domain" description="YrdC-like" evidence="13">
    <location>
        <begin position="206"/>
        <end position="393"/>
    </location>
</feature>
<protein>
    <recommendedName>
        <fullName evidence="10">Carbamoyltransferase</fullName>
        <ecNumber evidence="10">6.2.-.-</ecNumber>
    </recommendedName>
</protein>
<dbReference type="GO" id="GO:0016743">
    <property type="term" value="F:carboxyl- or carbamoyltransferase activity"/>
    <property type="evidence" value="ECO:0007669"/>
    <property type="project" value="UniProtKB-UniRule"/>
</dbReference>
<dbReference type="SUPFAM" id="SSF55821">
    <property type="entry name" value="YrdC/RibB"/>
    <property type="match status" value="1"/>
</dbReference>
<dbReference type="InterPro" id="IPR011125">
    <property type="entry name" value="Znf_HypF"/>
</dbReference>
<dbReference type="PANTHER" id="PTHR42959">
    <property type="entry name" value="CARBAMOYLTRANSFERASE"/>
    <property type="match status" value="1"/>
</dbReference>
<dbReference type="Proteomes" id="UP000824065">
    <property type="component" value="Unassembled WGS sequence"/>
</dbReference>
<evidence type="ECO:0000256" key="6">
    <source>
        <dbReference type="ARBA" id="ARBA00022771"/>
    </source>
</evidence>
<evidence type="ECO:0000256" key="7">
    <source>
        <dbReference type="ARBA" id="ARBA00022833"/>
    </source>
</evidence>
<dbReference type="PANTHER" id="PTHR42959:SF1">
    <property type="entry name" value="CARBAMOYLTRANSFERASE HYPF"/>
    <property type="match status" value="1"/>
</dbReference>
<evidence type="ECO:0000256" key="11">
    <source>
        <dbReference type="PROSITE-ProRule" id="PRU00520"/>
    </source>
</evidence>
<evidence type="ECO:0000256" key="1">
    <source>
        <dbReference type="ARBA" id="ARBA00004711"/>
    </source>
</evidence>
<comment type="caution">
    <text evidence="14">The sequence shown here is derived from an EMBL/GenBank/DDBJ whole genome shotgun (WGS) entry which is preliminary data.</text>
</comment>
<reference evidence="14" key="1">
    <citation type="journal article" date="2021" name="PeerJ">
        <title>Extensive microbial diversity within the chicken gut microbiome revealed by metagenomics and culture.</title>
        <authorList>
            <person name="Gilroy R."/>
            <person name="Ravi A."/>
            <person name="Getino M."/>
            <person name="Pursley I."/>
            <person name="Horton D.L."/>
            <person name="Alikhan N.F."/>
            <person name="Baker D."/>
            <person name="Gharbi K."/>
            <person name="Hall N."/>
            <person name="Watson M."/>
            <person name="Adriaenssens E.M."/>
            <person name="Foster-Nyarko E."/>
            <person name="Jarju S."/>
            <person name="Secka A."/>
            <person name="Antonio M."/>
            <person name="Oren A."/>
            <person name="Chaudhuri R.R."/>
            <person name="La Ragione R."/>
            <person name="Hildebrand F."/>
            <person name="Pallen M.J."/>
        </authorList>
    </citation>
    <scope>NUCLEOTIDE SEQUENCE</scope>
    <source>
        <strain evidence="14">ChiBcec16-3735</strain>
    </source>
</reference>
<dbReference type="InterPro" id="IPR004421">
    <property type="entry name" value="Carbamoyltransferase_HypF"/>
</dbReference>
<evidence type="ECO:0000259" key="13">
    <source>
        <dbReference type="PROSITE" id="PS51163"/>
    </source>
</evidence>
<comment type="catalytic activity">
    <reaction evidence="9">
        <text>C-terminal L-cysteinyl-[HypE protein] + carbamoyl phosphate + ATP + H2O = C-terminal S-carboxamide-L-cysteinyl-[HypE protein] + AMP + phosphate + diphosphate + H(+)</text>
        <dbReference type="Rhea" id="RHEA:55636"/>
        <dbReference type="Rhea" id="RHEA-COMP:14247"/>
        <dbReference type="Rhea" id="RHEA-COMP:14392"/>
        <dbReference type="ChEBI" id="CHEBI:15377"/>
        <dbReference type="ChEBI" id="CHEBI:15378"/>
        <dbReference type="ChEBI" id="CHEBI:30616"/>
        <dbReference type="ChEBI" id="CHEBI:33019"/>
        <dbReference type="ChEBI" id="CHEBI:43474"/>
        <dbReference type="ChEBI" id="CHEBI:58228"/>
        <dbReference type="ChEBI" id="CHEBI:76913"/>
        <dbReference type="ChEBI" id="CHEBI:139126"/>
        <dbReference type="ChEBI" id="CHEBI:456215"/>
    </reaction>
</comment>
<evidence type="ECO:0000256" key="5">
    <source>
        <dbReference type="ARBA" id="ARBA00022723"/>
    </source>
</evidence>
<dbReference type="Pfam" id="PF22521">
    <property type="entry name" value="HypF_C_2"/>
    <property type="match status" value="1"/>
</dbReference>
<dbReference type="SUPFAM" id="SSF53067">
    <property type="entry name" value="Actin-like ATPase domain"/>
    <property type="match status" value="1"/>
</dbReference>
<feature type="active site" evidence="11">
    <location>
        <position position="26"/>
    </location>
</feature>
<dbReference type="EMBL" id="DXBJ01000079">
    <property type="protein sequence ID" value="HIZ59039.1"/>
    <property type="molecule type" value="Genomic_DNA"/>
</dbReference>
<dbReference type="EC" id="6.2.-.-" evidence="10"/>
<dbReference type="GO" id="GO:0008270">
    <property type="term" value="F:zinc ion binding"/>
    <property type="evidence" value="ECO:0007669"/>
    <property type="project" value="UniProtKB-KW"/>
</dbReference>
<name>A0A9D2JNL1_9FIRM</name>
<dbReference type="Gene3D" id="3.30.420.360">
    <property type="match status" value="1"/>
</dbReference>
<proteinExistence type="inferred from homology"/>
<dbReference type="GO" id="GO:0003725">
    <property type="term" value="F:double-stranded RNA binding"/>
    <property type="evidence" value="ECO:0007669"/>
    <property type="project" value="InterPro"/>
</dbReference>
<evidence type="ECO:0000256" key="8">
    <source>
        <dbReference type="ARBA" id="ARBA00047645"/>
    </source>
</evidence>
<dbReference type="InterPro" id="IPR041440">
    <property type="entry name" value="HypF_C"/>
</dbReference>
<evidence type="ECO:0000313" key="15">
    <source>
        <dbReference type="Proteomes" id="UP000824065"/>
    </source>
</evidence>
<dbReference type="Pfam" id="PF00708">
    <property type="entry name" value="Acylphosphatase"/>
    <property type="match status" value="1"/>
</dbReference>
<feature type="domain" description="Acylphosphatase-like" evidence="12">
    <location>
        <begin position="11"/>
        <end position="98"/>
    </location>
</feature>
<comment type="catalytic activity">
    <reaction evidence="8 11">
        <text>an acyl phosphate + H2O = a carboxylate + phosphate + H(+)</text>
        <dbReference type="Rhea" id="RHEA:14965"/>
        <dbReference type="ChEBI" id="CHEBI:15377"/>
        <dbReference type="ChEBI" id="CHEBI:15378"/>
        <dbReference type="ChEBI" id="CHEBI:29067"/>
        <dbReference type="ChEBI" id="CHEBI:43474"/>
        <dbReference type="ChEBI" id="CHEBI:59918"/>
        <dbReference type="EC" id="3.6.1.7"/>
    </reaction>
</comment>
<dbReference type="PROSITE" id="PS51160">
    <property type="entry name" value="ACYLPHOSPHATASE_3"/>
    <property type="match status" value="1"/>
</dbReference>
<dbReference type="Pfam" id="PF01300">
    <property type="entry name" value="Sua5_yciO_yrdC"/>
    <property type="match status" value="1"/>
</dbReference>
<dbReference type="InterPro" id="IPR051060">
    <property type="entry name" value="Carbamoyltrans_HypF-like"/>
</dbReference>
<comment type="similarity">
    <text evidence="3 10">Belongs to the carbamoyltransferase HypF family.</text>
</comment>
<dbReference type="InterPro" id="IPR017968">
    <property type="entry name" value="Acylphosphatase_CS"/>
</dbReference>
<dbReference type="PROSITE" id="PS51163">
    <property type="entry name" value="YRDC"/>
    <property type="match status" value="1"/>
</dbReference>
<evidence type="ECO:0000313" key="14">
    <source>
        <dbReference type="EMBL" id="HIZ59039.1"/>
    </source>
</evidence>
<reference evidence="14" key="2">
    <citation type="submission" date="2021-04" db="EMBL/GenBank/DDBJ databases">
        <authorList>
            <person name="Gilroy R."/>
        </authorList>
    </citation>
    <scope>NUCLEOTIDE SEQUENCE</scope>
    <source>
        <strain evidence="14">ChiBcec16-3735</strain>
    </source>
</reference>
<comment type="pathway">
    <text evidence="1">Protein modification; [NiFe] hydrogenase maturation.</text>
</comment>
<dbReference type="GO" id="GO:0003998">
    <property type="term" value="F:acylphosphatase activity"/>
    <property type="evidence" value="ECO:0007669"/>
    <property type="project" value="UniProtKB-EC"/>
</dbReference>
<dbReference type="Gene3D" id="3.30.420.40">
    <property type="match status" value="1"/>
</dbReference>
<dbReference type="InterPro" id="IPR036046">
    <property type="entry name" value="Acylphosphatase-like_dom_sf"/>
</dbReference>
<dbReference type="PROSITE" id="PS00150">
    <property type="entry name" value="ACYLPHOSPHATASE_1"/>
    <property type="match status" value="1"/>
</dbReference>
<evidence type="ECO:0000256" key="3">
    <source>
        <dbReference type="ARBA" id="ARBA00008097"/>
    </source>
</evidence>